<dbReference type="InterPro" id="IPR013783">
    <property type="entry name" value="Ig-like_fold"/>
</dbReference>
<accession>A0A9W6CF01</accession>
<evidence type="ECO:0000256" key="2">
    <source>
        <dbReference type="SAM" id="SignalP"/>
    </source>
</evidence>
<name>A0A9W6CF01_9FIRM</name>
<reference evidence="4" key="1">
    <citation type="submission" date="2022-11" db="EMBL/GenBank/DDBJ databases">
        <title>Draft genome sequence of Sellimonas catena strain 18CBH55.</title>
        <authorList>
            <person name="Hisatomi A."/>
            <person name="Ohkuma M."/>
            <person name="Sakamoto M."/>
        </authorList>
    </citation>
    <scope>NUCLEOTIDE SEQUENCE</scope>
    <source>
        <strain evidence="4">18CBH55</strain>
    </source>
</reference>
<dbReference type="EMBL" id="BSCH01000008">
    <property type="protein sequence ID" value="GLG90077.1"/>
    <property type="molecule type" value="Genomic_DNA"/>
</dbReference>
<proteinExistence type="predicted"/>
<feature type="chain" id="PRO_5040890023" description="DUF5979 domain-containing protein" evidence="2">
    <location>
        <begin position="32"/>
        <end position="338"/>
    </location>
</feature>
<organism evidence="4 5">
    <name type="scientific">Sellimonas catena</name>
    <dbReference type="NCBI Taxonomy" id="2994035"/>
    <lineage>
        <taxon>Bacteria</taxon>
        <taxon>Bacillati</taxon>
        <taxon>Bacillota</taxon>
        <taxon>Clostridia</taxon>
        <taxon>Lachnospirales</taxon>
        <taxon>Lachnospiraceae</taxon>
        <taxon>Sellimonas</taxon>
    </lineage>
</organism>
<evidence type="ECO:0000259" key="3">
    <source>
        <dbReference type="Pfam" id="PF19407"/>
    </source>
</evidence>
<feature type="region of interest" description="Disordered" evidence="1">
    <location>
        <begin position="88"/>
        <end position="133"/>
    </location>
</feature>
<feature type="signal peptide" evidence="2">
    <location>
        <begin position="1"/>
        <end position="31"/>
    </location>
</feature>
<feature type="domain" description="DUF5979" evidence="3">
    <location>
        <begin position="192"/>
        <end position="293"/>
    </location>
</feature>
<protein>
    <recommendedName>
        <fullName evidence="3">DUF5979 domain-containing protein</fullName>
    </recommendedName>
</protein>
<dbReference type="AlphaFoldDB" id="A0A9W6CF01"/>
<feature type="compositionally biased region" description="Basic and acidic residues" evidence="1">
    <location>
        <begin position="98"/>
        <end position="118"/>
    </location>
</feature>
<sequence>MKMRKRIRQGGAVMLALALAWQTGLVSHVTAATAVETGRECSVTVELDGSSEELKSLSIPVKLYRVAEVSESGNYTMLPGYESLKLSEADSETTAQEWEEKAKEASGLVKEQEPEADGKLTVTGGTGTEGGLTPGMYLVETEEVQSPEYTYTFSPFLLSLPNNYYGTTGSDDWVYDVTTGLKPEQEERLGDLEIEKTLTSYNETIGKTTFVFSVEAVKEDEVVYSDVVSVTFDRAGVRQVLVEDIPAGSEVTVTEIYSGSSYENTGAVSQTVEILADGTEGSPVQVSFTNTYDHRFNGGYGVVNHFDYTEEEGGQEVGQSGSGSWEWSQLPDNTAAEE</sequence>
<comment type="caution">
    <text evidence="4">The sequence shown here is derived from an EMBL/GenBank/DDBJ whole genome shotgun (WGS) entry which is preliminary data.</text>
</comment>
<gene>
    <name evidence="4" type="ORF">Selli2_15040</name>
</gene>
<dbReference type="InterPro" id="IPR046022">
    <property type="entry name" value="DUF5979"/>
</dbReference>
<feature type="compositionally biased region" description="Gly residues" evidence="1">
    <location>
        <begin position="124"/>
        <end position="133"/>
    </location>
</feature>
<evidence type="ECO:0000313" key="4">
    <source>
        <dbReference type="EMBL" id="GLG90077.1"/>
    </source>
</evidence>
<reference evidence="4" key="3">
    <citation type="journal article" date="2023" name="Int. J. Syst. Evol. Microbiol.">
        <title>Sellimonas catena sp. nov., isolated from human faeces.</title>
        <authorList>
            <person name="Hisatomi A."/>
            <person name="Ohkuma M."/>
            <person name="Sakamoto M."/>
        </authorList>
    </citation>
    <scope>NUCLEOTIDE SEQUENCE</scope>
    <source>
        <strain evidence="4">18CBH55</strain>
    </source>
</reference>
<reference evidence="4" key="2">
    <citation type="submission" date="2022-11" db="EMBL/GenBank/DDBJ databases">
        <title>Draft genome sequence of Sellimonas catena strain 18CBH55.</title>
        <authorList>
            <person name="Atsushi H."/>
            <person name="Moriya O."/>
            <person name="Mitsuo S."/>
        </authorList>
    </citation>
    <scope>NUCLEOTIDE SEQUENCE</scope>
    <source>
        <strain evidence="4">18CBH55</strain>
    </source>
</reference>
<dbReference type="Gene3D" id="2.60.40.10">
    <property type="entry name" value="Immunoglobulins"/>
    <property type="match status" value="1"/>
</dbReference>
<dbReference type="Pfam" id="PF19407">
    <property type="entry name" value="DUF5979"/>
    <property type="match status" value="1"/>
</dbReference>
<evidence type="ECO:0000256" key="1">
    <source>
        <dbReference type="SAM" id="MobiDB-lite"/>
    </source>
</evidence>
<feature type="compositionally biased region" description="Low complexity" evidence="1">
    <location>
        <begin position="317"/>
        <end position="329"/>
    </location>
</feature>
<dbReference type="Proteomes" id="UP001145094">
    <property type="component" value="Unassembled WGS sequence"/>
</dbReference>
<evidence type="ECO:0000313" key="5">
    <source>
        <dbReference type="Proteomes" id="UP001145094"/>
    </source>
</evidence>
<keyword evidence="2" id="KW-0732">Signal</keyword>
<feature type="region of interest" description="Disordered" evidence="1">
    <location>
        <begin position="312"/>
        <end position="338"/>
    </location>
</feature>